<dbReference type="InterPro" id="IPR006037">
    <property type="entry name" value="RCK_C"/>
</dbReference>
<dbReference type="PANTHER" id="PTHR43833">
    <property type="entry name" value="POTASSIUM CHANNEL PROTEIN 2-RELATED-RELATED"/>
    <property type="match status" value="1"/>
</dbReference>
<dbReference type="NCBIfam" id="NF007032">
    <property type="entry name" value="PRK09496.1-4"/>
    <property type="match status" value="1"/>
</dbReference>
<dbReference type="Pfam" id="PF02254">
    <property type="entry name" value="TrkA_N"/>
    <property type="match status" value="2"/>
</dbReference>
<dbReference type="NCBIfam" id="NF007039">
    <property type="entry name" value="PRK09496.3-2"/>
    <property type="match status" value="1"/>
</dbReference>
<feature type="domain" description="RCK C-terminal" evidence="8">
    <location>
        <begin position="373"/>
        <end position="475"/>
    </location>
</feature>
<evidence type="ECO:0000313" key="9">
    <source>
        <dbReference type="EMBL" id="MCM5678497.1"/>
    </source>
</evidence>
<reference evidence="9" key="1">
    <citation type="submission" date="2022-05" db="EMBL/GenBank/DDBJ databases">
        <title>Schlegelella sp. nov., isolated from mangrove soil.</title>
        <authorList>
            <person name="Liu Y."/>
            <person name="Ge X."/>
            <person name="Liu W."/>
        </authorList>
    </citation>
    <scope>NUCLEOTIDE SEQUENCE</scope>
    <source>
        <strain evidence="9">S2-27</strain>
    </source>
</reference>
<comment type="caution">
    <text evidence="9">The sequence shown here is derived from an EMBL/GenBank/DDBJ whole genome shotgun (WGS) entry which is preliminary data.</text>
</comment>
<keyword evidence="2" id="KW-0813">Transport</keyword>
<dbReference type="InterPro" id="IPR036291">
    <property type="entry name" value="NAD(P)-bd_dom_sf"/>
</dbReference>
<evidence type="ECO:0000256" key="5">
    <source>
        <dbReference type="ARBA" id="ARBA00023027"/>
    </source>
</evidence>
<accession>A0ABT0YJS7</accession>
<evidence type="ECO:0000256" key="6">
    <source>
        <dbReference type="ARBA" id="ARBA00023065"/>
    </source>
</evidence>
<dbReference type="RefSeq" id="WP_251776647.1">
    <property type="nucleotide sequence ID" value="NZ_JAMKFE010000002.1"/>
</dbReference>
<dbReference type="InterPro" id="IPR003148">
    <property type="entry name" value="RCK_N"/>
</dbReference>
<evidence type="ECO:0000259" key="8">
    <source>
        <dbReference type="PROSITE" id="PS51202"/>
    </source>
</evidence>
<dbReference type="EMBL" id="JAMKFE010000002">
    <property type="protein sequence ID" value="MCM5678497.1"/>
    <property type="molecule type" value="Genomic_DNA"/>
</dbReference>
<dbReference type="Pfam" id="PF02080">
    <property type="entry name" value="TrkA_C"/>
    <property type="match status" value="1"/>
</dbReference>
<dbReference type="SUPFAM" id="SSF51735">
    <property type="entry name" value="NAD(P)-binding Rossmann-fold domains"/>
    <property type="match status" value="2"/>
</dbReference>
<keyword evidence="6" id="KW-0406">Ion transport</keyword>
<dbReference type="PROSITE" id="PS51201">
    <property type="entry name" value="RCK_N"/>
    <property type="match status" value="2"/>
</dbReference>
<dbReference type="PANTHER" id="PTHR43833:SF5">
    <property type="entry name" value="TRK SYSTEM POTASSIUM UPTAKE PROTEIN TRKA"/>
    <property type="match status" value="1"/>
</dbReference>
<feature type="domain" description="RCK C-terminal" evidence="8">
    <location>
        <begin position="142"/>
        <end position="231"/>
    </location>
</feature>
<name>A0ABT0YJS7_9BURK</name>
<evidence type="ECO:0000256" key="2">
    <source>
        <dbReference type="ARBA" id="ARBA00022448"/>
    </source>
</evidence>
<dbReference type="NCBIfam" id="NF007030">
    <property type="entry name" value="PRK09496.1-1"/>
    <property type="match status" value="1"/>
</dbReference>
<evidence type="ECO:0000256" key="4">
    <source>
        <dbReference type="ARBA" id="ARBA00022958"/>
    </source>
</evidence>
<evidence type="ECO:0000313" key="10">
    <source>
        <dbReference type="Proteomes" id="UP001165541"/>
    </source>
</evidence>
<keyword evidence="3" id="KW-0633">Potassium transport</keyword>
<keyword evidence="5" id="KW-0520">NAD</keyword>
<evidence type="ECO:0000256" key="3">
    <source>
        <dbReference type="ARBA" id="ARBA00022538"/>
    </source>
</evidence>
<sequence>MNIIILGAGRVGESVAENLVSERNDITVIDANPQRVRELQDRLDLRGVVGNGIQPSVLQDAGAQDADMLIACAPLDETNLVTCKIAHDMFSIPTTIARVRSPEFVDGSTLMGKAGFAVDRVICPEASLTRYIRKLIEYPEALQVLEFAEGLVSLIAVRAVSGGALVRHTISELPSLVPDAEMRIVSIYRRDPEGPDRQVTCEGSTRVEPGDEVFVLAATGHIRMVLEALRRRDRPVKRVMIAGGGRVGLRLARLLQGDYRVKLIEHDPVRCEYLASQLAADTLVLGGDSTDEELLEEENVHDMDLFLALTNDDEDNIMSCLLAKRMGAKRVLALINRKAYADLVQGTEIDIALSPAQAVIGELLAHVRRGDVEAVHSLRRGAAEALEAVARGDRQSSKVVGRRIEELKLPKGAQIGAIVRGLPDAEVPADELEKRRLAAQVLIAHHDTVIESNDHVIIFLPRKRDVREVEKLFQVSAIFF</sequence>
<keyword evidence="10" id="KW-1185">Reference proteome</keyword>
<feature type="domain" description="RCK N-terminal" evidence="7">
    <location>
        <begin position="1"/>
        <end position="122"/>
    </location>
</feature>
<feature type="domain" description="RCK N-terminal" evidence="7">
    <location>
        <begin position="236"/>
        <end position="353"/>
    </location>
</feature>
<dbReference type="PROSITE" id="PS51202">
    <property type="entry name" value="RCK_C"/>
    <property type="match status" value="2"/>
</dbReference>
<organism evidence="9 10">
    <name type="scientific">Caldimonas mangrovi</name>
    <dbReference type="NCBI Taxonomy" id="2944811"/>
    <lineage>
        <taxon>Bacteria</taxon>
        <taxon>Pseudomonadati</taxon>
        <taxon>Pseudomonadota</taxon>
        <taxon>Betaproteobacteria</taxon>
        <taxon>Burkholderiales</taxon>
        <taxon>Sphaerotilaceae</taxon>
        <taxon>Caldimonas</taxon>
    </lineage>
</organism>
<dbReference type="Gene3D" id="3.30.70.1450">
    <property type="entry name" value="Regulator of K+ conductance, C-terminal domain"/>
    <property type="match status" value="2"/>
</dbReference>
<protein>
    <recommendedName>
        <fullName evidence="1">Trk system potassium uptake protein TrkA</fullName>
    </recommendedName>
</protein>
<dbReference type="InterPro" id="IPR006036">
    <property type="entry name" value="K_uptake_TrkA"/>
</dbReference>
<evidence type="ECO:0000259" key="7">
    <source>
        <dbReference type="PROSITE" id="PS51201"/>
    </source>
</evidence>
<dbReference type="SUPFAM" id="SSF116726">
    <property type="entry name" value="TrkA C-terminal domain-like"/>
    <property type="match status" value="1"/>
</dbReference>
<evidence type="ECO:0000256" key="1">
    <source>
        <dbReference type="ARBA" id="ARBA00017378"/>
    </source>
</evidence>
<dbReference type="PRINTS" id="PR00335">
    <property type="entry name" value="KUPTAKETRKA"/>
</dbReference>
<gene>
    <name evidence="9" type="primary">trkA</name>
    <name evidence="9" type="ORF">M8A51_03010</name>
</gene>
<keyword evidence="4" id="KW-0630">Potassium</keyword>
<dbReference type="Gene3D" id="3.40.50.720">
    <property type="entry name" value="NAD(P)-binding Rossmann-like Domain"/>
    <property type="match status" value="2"/>
</dbReference>
<dbReference type="InterPro" id="IPR036721">
    <property type="entry name" value="RCK_C_sf"/>
</dbReference>
<dbReference type="InterPro" id="IPR050721">
    <property type="entry name" value="Trk_Ktr_HKT_K-transport"/>
</dbReference>
<proteinExistence type="predicted"/>
<dbReference type="Proteomes" id="UP001165541">
    <property type="component" value="Unassembled WGS sequence"/>
</dbReference>
<dbReference type="NCBIfam" id="NF007031">
    <property type="entry name" value="PRK09496.1-2"/>
    <property type="match status" value="1"/>
</dbReference>